<sequence>MAVAEVVLEVLPQPAPPPPQEPAAVALPDLAVPKVFQYLYLASAWVACAGVAASTVARRARGEDSPLVYAFLKVSLGALVFPALLIVVFTLRLTRAMRAAGFRQSLRAGARAIQIQSRKIFGALTWKVLRDPAVLGWLVSLLFFLLLGAGVLVFMGPLPMEESQRNRIGYALIDAGLLGDMAIFCFIIIPSFALKLWRNE</sequence>
<gene>
    <name evidence="2" type="ORF">U9M48_038967</name>
</gene>
<dbReference type="Proteomes" id="UP001341281">
    <property type="component" value="Chromosome 09"/>
</dbReference>
<keyword evidence="1" id="KW-1133">Transmembrane helix</keyword>
<organism evidence="2 3">
    <name type="scientific">Paspalum notatum var. saurae</name>
    <dbReference type="NCBI Taxonomy" id="547442"/>
    <lineage>
        <taxon>Eukaryota</taxon>
        <taxon>Viridiplantae</taxon>
        <taxon>Streptophyta</taxon>
        <taxon>Embryophyta</taxon>
        <taxon>Tracheophyta</taxon>
        <taxon>Spermatophyta</taxon>
        <taxon>Magnoliopsida</taxon>
        <taxon>Liliopsida</taxon>
        <taxon>Poales</taxon>
        <taxon>Poaceae</taxon>
        <taxon>PACMAD clade</taxon>
        <taxon>Panicoideae</taxon>
        <taxon>Andropogonodae</taxon>
        <taxon>Paspaleae</taxon>
        <taxon>Paspalinae</taxon>
        <taxon>Paspalum</taxon>
    </lineage>
</organism>
<keyword evidence="1" id="KW-0472">Membrane</keyword>
<evidence type="ECO:0000256" key="1">
    <source>
        <dbReference type="SAM" id="Phobius"/>
    </source>
</evidence>
<feature type="transmembrane region" description="Helical" evidence="1">
    <location>
        <begin position="134"/>
        <end position="156"/>
    </location>
</feature>
<feature type="transmembrane region" description="Helical" evidence="1">
    <location>
        <begin position="38"/>
        <end position="57"/>
    </location>
</feature>
<protein>
    <submittedName>
        <fullName evidence="2">Uncharacterized protein</fullName>
    </submittedName>
</protein>
<evidence type="ECO:0000313" key="3">
    <source>
        <dbReference type="Proteomes" id="UP001341281"/>
    </source>
</evidence>
<feature type="transmembrane region" description="Helical" evidence="1">
    <location>
        <begin position="168"/>
        <end position="193"/>
    </location>
</feature>
<reference evidence="2 3" key="1">
    <citation type="submission" date="2024-02" db="EMBL/GenBank/DDBJ databases">
        <title>High-quality chromosome-scale genome assembly of Pensacola bahiagrass (Paspalum notatum Flugge var. saurae).</title>
        <authorList>
            <person name="Vega J.M."/>
            <person name="Podio M."/>
            <person name="Orjuela J."/>
            <person name="Siena L.A."/>
            <person name="Pessino S.C."/>
            <person name="Combes M.C."/>
            <person name="Mariac C."/>
            <person name="Albertini E."/>
            <person name="Pupilli F."/>
            <person name="Ortiz J.P.A."/>
            <person name="Leblanc O."/>
        </authorList>
    </citation>
    <scope>NUCLEOTIDE SEQUENCE [LARGE SCALE GENOMIC DNA]</scope>
    <source>
        <strain evidence="2">R1</strain>
        <tissue evidence="2">Leaf</tissue>
    </source>
</reference>
<dbReference type="AlphaFoldDB" id="A0AAQ3XE39"/>
<accession>A0AAQ3XE39</accession>
<name>A0AAQ3XE39_PASNO</name>
<evidence type="ECO:0000313" key="2">
    <source>
        <dbReference type="EMBL" id="WVZ92937.1"/>
    </source>
</evidence>
<keyword evidence="3" id="KW-1185">Reference proteome</keyword>
<proteinExistence type="predicted"/>
<dbReference type="EMBL" id="CP144753">
    <property type="protein sequence ID" value="WVZ92937.1"/>
    <property type="molecule type" value="Genomic_DNA"/>
</dbReference>
<feature type="transmembrane region" description="Helical" evidence="1">
    <location>
        <begin position="69"/>
        <end position="91"/>
    </location>
</feature>
<keyword evidence="1" id="KW-0812">Transmembrane</keyword>